<dbReference type="Pfam" id="PF02458">
    <property type="entry name" value="Transferase"/>
    <property type="match status" value="1"/>
</dbReference>
<dbReference type="PANTHER" id="PTHR31642:SF310">
    <property type="entry name" value="FATTY ALCOHOL:CAFFEOYL-COA ACYLTRANSFERASE"/>
    <property type="match status" value="1"/>
</dbReference>
<dbReference type="InterPro" id="IPR050317">
    <property type="entry name" value="Plant_Fungal_Acyltransferase"/>
</dbReference>
<organism evidence="2 3">
    <name type="scientific">Karstenula rhodostoma CBS 690.94</name>
    <dbReference type="NCBI Taxonomy" id="1392251"/>
    <lineage>
        <taxon>Eukaryota</taxon>
        <taxon>Fungi</taxon>
        <taxon>Dikarya</taxon>
        <taxon>Ascomycota</taxon>
        <taxon>Pezizomycotina</taxon>
        <taxon>Dothideomycetes</taxon>
        <taxon>Pleosporomycetidae</taxon>
        <taxon>Pleosporales</taxon>
        <taxon>Massarineae</taxon>
        <taxon>Didymosphaeriaceae</taxon>
        <taxon>Karstenula</taxon>
    </lineage>
</organism>
<evidence type="ECO:0000313" key="2">
    <source>
        <dbReference type="EMBL" id="KAF2441756.1"/>
    </source>
</evidence>
<sequence length="518" mass="58184">MAPRQAPTLLDTLSSKLRSFPRMILKSPIPAVAEERLYLSALDQNIVRVYTQVFLVFPFHDANQRENAIQALERGLHATLQSFPFLVGKLGLADDSSGKLVLTFPTKVPDRGASGVFAWRTNETFRTYEELKRGGMPPDAFPGSKLRPDDFGKYPGIPPDGEGIVNFNNGNQAPVMRVQADFIPGGLILSTYVHHTVMDFAGINIFWKCFAENVSSQTSGRRIVPTDYGANQGTMRQQLDKRAPTYACGQSPSAEAYVEGTYKYEKSLPDDTECTMKYLIISAARIRNYRDDLRKYFPGEAPPTICNVLAALLWIHITRARAYRRGDCGQEKTKIGIATDLRKRMSPPLQDNYMGNMAIFSTGSLEVTDFTADEVVTEETIVHTIKEIRRTITKVDNNWVSDHLGFFKSIDAITDTELGLGFRFGMDIYITSWMNFGADLQWGIPGTDLKEQSLGGRPEFIRRSYGVADGGMMIMPRRRHQMDGNDAPYEVMVRLAKVDMERLLQEKGGLSQWAERII</sequence>
<dbReference type="PANTHER" id="PTHR31642">
    <property type="entry name" value="TRICHOTHECENE 3-O-ACETYLTRANSFERASE"/>
    <property type="match status" value="1"/>
</dbReference>
<comment type="caution">
    <text evidence="2">The sequence shown here is derived from an EMBL/GenBank/DDBJ whole genome shotgun (WGS) entry which is preliminary data.</text>
</comment>
<evidence type="ECO:0000256" key="1">
    <source>
        <dbReference type="ARBA" id="ARBA00022679"/>
    </source>
</evidence>
<keyword evidence="1" id="KW-0808">Transferase</keyword>
<name>A0A9P4U994_9PLEO</name>
<dbReference type="GO" id="GO:0044550">
    <property type="term" value="P:secondary metabolite biosynthetic process"/>
    <property type="evidence" value="ECO:0007669"/>
    <property type="project" value="TreeGrafter"/>
</dbReference>
<dbReference type="Gene3D" id="3.30.559.10">
    <property type="entry name" value="Chloramphenicol acetyltransferase-like domain"/>
    <property type="match status" value="2"/>
</dbReference>
<dbReference type="AlphaFoldDB" id="A0A9P4U994"/>
<dbReference type="OrthoDB" id="1862401at2759"/>
<dbReference type="InterPro" id="IPR023213">
    <property type="entry name" value="CAT-like_dom_sf"/>
</dbReference>
<dbReference type="GO" id="GO:0016747">
    <property type="term" value="F:acyltransferase activity, transferring groups other than amino-acyl groups"/>
    <property type="evidence" value="ECO:0007669"/>
    <property type="project" value="TreeGrafter"/>
</dbReference>
<keyword evidence="3" id="KW-1185">Reference proteome</keyword>
<gene>
    <name evidence="2" type="ORF">P171DRAFT_78738</name>
</gene>
<evidence type="ECO:0008006" key="4">
    <source>
        <dbReference type="Google" id="ProtNLM"/>
    </source>
</evidence>
<dbReference type="Proteomes" id="UP000799764">
    <property type="component" value="Unassembled WGS sequence"/>
</dbReference>
<accession>A0A9P4U994</accession>
<protein>
    <recommendedName>
        <fullName evidence="4">Trichothecene 3-O-acetyltransferas-like protein</fullName>
    </recommendedName>
</protein>
<proteinExistence type="predicted"/>
<reference evidence="2" key="1">
    <citation type="journal article" date="2020" name="Stud. Mycol.">
        <title>101 Dothideomycetes genomes: a test case for predicting lifestyles and emergence of pathogens.</title>
        <authorList>
            <person name="Haridas S."/>
            <person name="Albert R."/>
            <person name="Binder M."/>
            <person name="Bloem J."/>
            <person name="Labutti K."/>
            <person name="Salamov A."/>
            <person name="Andreopoulos B."/>
            <person name="Baker S."/>
            <person name="Barry K."/>
            <person name="Bills G."/>
            <person name="Bluhm B."/>
            <person name="Cannon C."/>
            <person name="Castanera R."/>
            <person name="Culley D."/>
            <person name="Daum C."/>
            <person name="Ezra D."/>
            <person name="Gonzalez J."/>
            <person name="Henrissat B."/>
            <person name="Kuo A."/>
            <person name="Liang C."/>
            <person name="Lipzen A."/>
            <person name="Lutzoni F."/>
            <person name="Magnuson J."/>
            <person name="Mondo S."/>
            <person name="Nolan M."/>
            <person name="Ohm R."/>
            <person name="Pangilinan J."/>
            <person name="Park H.-J."/>
            <person name="Ramirez L."/>
            <person name="Alfaro M."/>
            <person name="Sun H."/>
            <person name="Tritt A."/>
            <person name="Yoshinaga Y."/>
            <person name="Zwiers L.-H."/>
            <person name="Turgeon B."/>
            <person name="Goodwin S."/>
            <person name="Spatafora J."/>
            <person name="Crous P."/>
            <person name="Grigoriev I."/>
        </authorList>
    </citation>
    <scope>NUCLEOTIDE SEQUENCE</scope>
    <source>
        <strain evidence="2">CBS 690.94</strain>
    </source>
</reference>
<evidence type="ECO:0000313" key="3">
    <source>
        <dbReference type="Proteomes" id="UP000799764"/>
    </source>
</evidence>
<dbReference type="EMBL" id="MU001505">
    <property type="protein sequence ID" value="KAF2441756.1"/>
    <property type="molecule type" value="Genomic_DNA"/>
</dbReference>